<dbReference type="GO" id="GO:0006424">
    <property type="term" value="P:glutamyl-tRNA aminoacylation"/>
    <property type="evidence" value="ECO:0007669"/>
    <property type="project" value="InterPro"/>
</dbReference>
<evidence type="ECO:0000259" key="15">
    <source>
        <dbReference type="Pfam" id="PF00749"/>
    </source>
</evidence>
<evidence type="ECO:0000313" key="16">
    <source>
        <dbReference type="EMBL" id="CAF0936064.1"/>
    </source>
</evidence>
<dbReference type="PANTHER" id="PTHR43311:SF2">
    <property type="entry name" value="GLUTAMATE--TRNA LIGASE, MITOCHONDRIAL-RELATED"/>
    <property type="match status" value="1"/>
</dbReference>
<evidence type="ECO:0000256" key="2">
    <source>
        <dbReference type="ARBA" id="ARBA00022598"/>
    </source>
</evidence>
<dbReference type="GO" id="GO:0050561">
    <property type="term" value="F:glutamate-tRNA(Gln) ligase activity"/>
    <property type="evidence" value="ECO:0007669"/>
    <property type="project" value="UniProtKB-EC"/>
</dbReference>
<dbReference type="OrthoDB" id="428822at2759"/>
<evidence type="ECO:0000256" key="4">
    <source>
        <dbReference type="ARBA" id="ARBA00022840"/>
    </source>
</evidence>
<dbReference type="GO" id="GO:0005524">
    <property type="term" value="F:ATP binding"/>
    <property type="evidence" value="ECO:0007669"/>
    <property type="project" value="UniProtKB-KW"/>
</dbReference>
<keyword evidence="5 14" id="KW-0648">Protein biosynthesis</keyword>
<dbReference type="NCBIfam" id="TIGR00464">
    <property type="entry name" value="gltX_bact"/>
    <property type="match status" value="1"/>
</dbReference>
<dbReference type="HAMAP" id="MF_00022">
    <property type="entry name" value="Glu_tRNA_synth_type1"/>
    <property type="match status" value="1"/>
</dbReference>
<dbReference type="SUPFAM" id="SSF52374">
    <property type="entry name" value="Nucleotidylyl transferase"/>
    <property type="match status" value="1"/>
</dbReference>
<dbReference type="InterPro" id="IPR000924">
    <property type="entry name" value="Glu/Gln-tRNA-synth"/>
</dbReference>
<dbReference type="EMBL" id="CAJOBC010002058">
    <property type="protein sequence ID" value="CAF3713243.1"/>
    <property type="molecule type" value="Genomic_DNA"/>
</dbReference>
<keyword evidence="3 14" id="KW-0547">Nucleotide-binding</keyword>
<comment type="caution">
    <text evidence="16">The sequence shown here is derived from an EMBL/GenBank/DDBJ whole genome shotgun (WGS) entry which is preliminary data.</text>
</comment>
<dbReference type="InterPro" id="IPR014729">
    <property type="entry name" value="Rossmann-like_a/b/a_fold"/>
</dbReference>
<dbReference type="InterPro" id="IPR049940">
    <property type="entry name" value="GluQ/Sye"/>
</dbReference>
<evidence type="ECO:0000256" key="7">
    <source>
        <dbReference type="ARBA" id="ARBA00044054"/>
    </source>
</evidence>
<dbReference type="SUPFAM" id="SSF48163">
    <property type="entry name" value="An anticodon-binding domain of class I aminoacyl-tRNA synthetases"/>
    <property type="match status" value="1"/>
</dbReference>
<evidence type="ECO:0000256" key="5">
    <source>
        <dbReference type="ARBA" id="ARBA00022917"/>
    </source>
</evidence>
<keyword evidence="6 14" id="KW-0030">Aminoacyl-tRNA synthetase</keyword>
<evidence type="ECO:0000256" key="1">
    <source>
        <dbReference type="ARBA" id="ARBA00007894"/>
    </source>
</evidence>
<evidence type="ECO:0000313" key="17">
    <source>
        <dbReference type="EMBL" id="CAF3713243.1"/>
    </source>
</evidence>
<reference evidence="16" key="1">
    <citation type="submission" date="2021-02" db="EMBL/GenBank/DDBJ databases">
        <authorList>
            <person name="Nowell W R."/>
        </authorList>
    </citation>
    <scope>NUCLEOTIDE SEQUENCE</scope>
</reference>
<dbReference type="GO" id="GO:0000049">
    <property type="term" value="F:tRNA binding"/>
    <property type="evidence" value="ECO:0007669"/>
    <property type="project" value="InterPro"/>
</dbReference>
<dbReference type="Proteomes" id="UP000663829">
    <property type="component" value="Unassembled WGS sequence"/>
</dbReference>
<evidence type="ECO:0000256" key="12">
    <source>
        <dbReference type="ARBA" id="ARBA00047479"/>
    </source>
</evidence>
<dbReference type="InterPro" id="IPR020058">
    <property type="entry name" value="Glu/Gln-tRNA-synth_Ib_cat-dom"/>
</dbReference>
<comment type="catalytic activity">
    <reaction evidence="13">
        <text>tRNA(Gln) + L-glutamate + ATP = L-glutamyl-tRNA(Gln) + AMP + diphosphate</text>
        <dbReference type="Rhea" id="RHEA:64612"/>
        <dbReference type="Rhea" id="RHEA-COMP:9662"/>
        <dbReference type="Rhea" id="RHEA-COMP:9684"/>
        <dbReference type="ChEBI" id="CHEBI:29985"/>
        <dbReference type="ChEBI" id="CHEBI:30616"/>
        <dbReference type="ChEBI" id="CHEBI:33019"/>
        <dbReference type="ChEBI" id="CHEBI:78442"/>
        <dbReference type="ChEBI" id="CHEBI:78520"/>
        <dbReference type="ChEBI" id="CHEBI:456215"/>
    </reaction>
    <physiologicalReaction direction="left-to-right" evidence="13">
        <dbReference type="Rhea" id="RHEA:64613"/>
    </physiologicalReaction>
</comment>
<evidence type="ECO:0000313" key="18">
    <source>
        <dbReference type="Proteomes" id="UP000663829"/>
    </source>
</evidence>
<dbReference type="GO" id="GO:0005739">
    <property type="term" value="C:mitochondrion"/>
    <property type="evidence" value="ECO:0007669"/>
    <property type="project" value="TreeGrafter"/>
</dbReference>
<comment type="catalytic activity">
    <reaction evidence="12">
        <text>tRNA(Glx) + L-glutamate + ATP = L-glutamyl-tRNA(Glx) + AMP + diphosphate</text>
        <dbReference type="Rhea" id="RHEA:18397"/>
        <dbReference type="Rhea" id="RHEA-COMP:9713"/>
        <dbReference type="Rhea" id="RHEA-COMP:9716"/>
        <dbReference type="ChEBI" id="CHEBI:29985"/>
        <dbReference type="ChEBI" id="CHEBI:30616"/>
        <dbReference type="ChEBI" id="CHEBI:33019"/>
        <dbReference type="ChEBI" id="CHEBI:78442"/>
        <dbReference type="ChEBI" id="CHEBI:78520"/>
        <dbReference type="ChEBI" id="CHEBI:456215"/>
        <dbReference type="EC" id="6.1.1.24"/>
    </reaction>
    <physiologicalReaction direction="left-to-right" evidence="12">
        <dbReference type="Rhea" id="RHEA:18398"/>
    </physiologicalReaction>
</comment>
<dbReference type="Proteomes" id="UP000681722">
    <property type="component" value="Unassembled WGS sequence"/>
</dbReference>
<comment type="similarity">
    <text evidence="1">Belongs to the class-I aminoacyl-tRNA synthetase family. Glutamate--tRNA ligase type 1 subfamily.</text>
</comment>
<keyword evidence="18" id="KW-1185">Reference proteome</keyword>
<evidence type="ECO:0000256" key="9">
    <source>
        <dbReference type="ARBA" id="ARBA00044251"/>
    </source>
</evidence>
<evidence type="ECO:0000256" key="14">
    <source>
        <dbReference type="RuleBase" id="RU363037"/>
    </source>
</evidence>
<evidence type="ECO:0000256" key="6">
    <source>
        <dbReference type="ARBA" id="ARBA00023146"/>
    </source>
</evidence>
<dbReference type="InterPro" id="IPR008925">
    <property type="entry name" value="aa_tRNA-synth_I_cd-bd_sf"/>
</dbReference>
<dbReference type="AlphaFoldDB" id="A0A814C750"/>
<sequence length="504" mass="59613">MSVIRVRFAPSPTGQLHFGGLRTALYNYLFARSTNGKFLLRIEDTDRERTVPGCKEHLQQLLEWTGLKPDEKPCIQSERVHLYQQCLNDLFQKKNSNEYIYPCYCPIERLKLLRHEAKRQNQPYRYDQKCRQLTTKQKDEYKRQGVPSVVRFILPPDESQVYDDLIFGQHEHNPYHTEGDFIIMKADGYPTYHFANVIDDHLMAITHVFRGHEWQTSTSKHLLLYKAFDWQPPKYGHLPLIEREKGRKLSKRAEENYQNPIEIEYYRKNDFIPDGLLNFITLTGGGFRTDTTIGKTLEEMIETFDHTLLTRHAAILDFKKLDVCQRAHLKRRYKQDRIGVIEKLRQKVMKYYPDKKRGTSLQLETSYLERILDLDEFRIATLENLFNNDLYEYLWTEPVLNISKDDDIEQLRFIIESSLKYKNIGTYETAKQIINDYKNLNSKDKLTNKEIFKVWRLTICGCIKGPPILDIVNFFGTDIVQKRCERALDALNKNEKLCESVTQQ</sequence>
<organism evidence="16 18">
    <name type="scientific">Didymodactylos carnosus</name>
    <dbReference type="NCBI Taxonomy" id="1234261"/>
    <lineage>
        <taxon>Eukaryota</taxon>
        <taxon>Metazoa</taxon>
        <taxon>Spiralia</taxon>
        <taxon>Gnathifera</taxon>
        <taxon>Rotifera</taxon>
        <taxon>Eurotatoria</taxon>
        <taxon>Bdelloidea</taxon>
        <taxon>Philodinida</taxon>
        <taxon>Philodinidae</taxon>
        <taxon>Didymodactylos</taxon>
    </lineage>
</organism>
<keyword evidence="4 14" id="KW-0067">ATP-binding</keyword>
<dbReference type="InterPro" id="IPR004527">
    <property type="entry name" value="Glu-tRNA-ligase_bac/mito"/>
</dbReference>
<accession>A0A814C750</accession>
<dbReference type="GO" id="GO:0004818">
    <property type="term" value="F:glutamate-tRNA ligase activity"/>
    <property type="evidence" value="ECO:0007669"/>
    <property type="project" value="UniProtKB-EC"/>
</dbReference>
<evidence type="ECO:0000256" key="11">
    <source>
        <dbReference type="ARBA" id="ARBA00047366"/>
    </source>
</evidence>
<evidence type="ECO:0000256" key="10">
    <source>
        <dbReference type="ARBA" id="ARBA00044313"/>
    </source>
</evidence>
<evidence type="ECO:0000256" key="3">
    <source>
        <dbReference type="ARBA" id="ARBA00022741"/>
    </source>
</evidence>
<dbReference type="Pfam" id="PF00749">
    <property type="entry name" value="tRNA-synt_1c"/>
    <property type="match status" value="1"/>
</dbReference>
<dbReference type="EMBL" id="CAJNOQ010002058">
    <property type="protein sequence ID" value="CAF0936064.1"/>
    <property type="molecule type" value="Genomic_DNA"/>
</dbReference>
<dbReference type="EC" id="6.1.1.24" evidence="7"/>
<dbReference type="Gene3D" id="3.40.50.620">
    <property type="entry name" value="HUPs"/>
    <property type="match status" value="1"/>
</dbReference>
<comment type="catalytic activity">
    <reaction evidence="11">
        <text>tRNA(Glu) + L-glutamate + ATP = L-glutamyl-tRNA(Glu) + AMP + diphosphate</text>
        <dbReference type="Rhea" id="RHEA:23540"/>
        <dbReference type="Rhea" id="RHEA-COMP:9663"/>
        <dbReference type="Rhea" id="RHEA-COMP:9680"/>
        <dbReference type="ChEBI" id="CHEBI:29985"/>
        <dbReference type="ChEBI" id="CHEBI:30616"/>
        <dbReference type="ChEBI" id="CHEBI:33019"/>
        <dbReference type="ChEBI" id="CHEBI:78442"/>
        <dbReference type="ChEBI" id="CHEBI:78520"/>
        <dbReference type="ChEBI" id="CHEBI:456215"/>
        <dbReference type="EC" id="6.1.1.17"/>
    </reaction>
    <physiologicalReaction direction="left-to-right" evidence="11">
        <dbReference type="Rhea" id="RHEA:23541"/>
    </physiologicalReaction>
</comment>
<evidence type="ECO:0000256" key="13">
    <source>
        <dbReference type="ARBA" id="ARBA00047689"/>
    </source>
</evidence>
<dbReference type="PANTHER" id="PTHR43311">
    <property type="entry name" value="GLUTAMATE--TRNA LIGASE"/>
    <property type="match status" value="1"/>
</dbReference>
<proteinExistence type="inferred from homology"/>
<protein>
    <recommendedName>
        <fullName evidence="8">Nondiscriminating glutamyl-tRNA synthetase EARS2, mitochondrial</fullName>
        <ecNumber evidence="7">6.1.1.24</ecNumber>
    </recommendedName>
    <alternativeName>
        <fullName evidence="10">Glutamate--tRNA(Gln) ligase EARS2, mitochondrial</fullName>
    </alternativeName>
    <alternativeName>
        <fullName evidence="9">Mitochondrial glutamyl-tRNA synthetase</fullName>
    </alternativeName>
</protein>
<gene>
    <name evidence="16" type="ORF">GPM918_LOCUS10447</name>
    <name evidence="17" type="ORF">SRO942_LOCUS10448</name>
</gene>
<feature type="domain" description="Glutamyl/glutaminyl-tRNA synthetase class Ib catalytic" evidence="15">
    <location>
        <begin position="4"/>
        <end position="322"/>
    </location>
</feature>
<evidence type="ECO:0000256" key="8">
    <source>
        <dbReference type="ARBA" id="ARBA00044142"/>
    </source>
</evidence>
<name>A0A814C750_9BILA</name>
<keyword evidence="2 14" id="KW-0436">Ligase</keyword>
<dbReference type="PRINTS" id="PR00987">
    <property type="entry name" value="TRNASYNTHGLU"/>
</dbReference>